<dbReference type="InterPro" id="IPR052794">
    <property type="entry name" value="Mito_Ser_Protease_LACTB"/>
</dbReference>
<dbReference type="GO" id="GO:0005739">
    <property type="term" value="C:mitochondrion"/>
    <property type="evidence" value="ECO:0007669"/>
    <property type="project" value="TreeGrafter"/>
</dbReference>
<feature type="region of interest" description="Disordered" evidence="1">
    <location>
        <begin position="59"/>
        <end position="80"/>
    </location>
</feature>
<dbReference type="Pfam" id="PF00144">
    <property type="entry name" value="Beta-lactamase"/>
    <property type="match status" value="1"/>
</dbReference>
<feature type="compositionally biased region" description="Basic and acidic residues" evidence="1">
    <location>
        <begin position="460"/>
        <end position="487"/>
    </location>
</feature>
<dbReference type="InterPro" id="IPR001466">
    <property type="entry name" value="Beta-lactam-related"/>
</dbReference>
<evidence type="ECO:0000259" key="2">
    <source>
        <dbReference type="Pfam" id="PF00144"/>
    </source>
</evidence>
<sequence>MTILIKQFGTFLGISTTVAGYEWFKWNYAEASNETMTEIHDDCPEKNEVNLDFANLGKIQPPNVNKRKQNGNSTDQTSLHNHKDFTDHVITYGRQYKHVVPKLFRVLQQIKEETGSPGISFAISRDGDVIMKGGIGLADVENNLPMTSQTILRIASISKSLTSIAVGKLLEEDRINLETPIQTYLKDFPVKKFHNKAFNITTKQLLSHTSGIRGYFQDPNKQKDKKDEKVSEKDKIKADILLQKYGKEANTKWDENLIMRHSKSVQDGLELFINDPLIYQPGTDYEYSSLAYSLVSRIIEETSGQDYVTYMKDVCRRLGMKNTCVDLNNPIIPNRGRYYDRAKNTHRLMNVPYVDNSYKWSGGGFLSNVDDLILFGNEMLKCHSPDKGILKPSTIETLWHPVTETSTKKSQYALGWQIPSIVDREIGNNAVYHTGGAIGVSSVFYIVPSKKNVTGNPQEESNHKENPKKEWNITGNPKEKCNQKENPKAQSLL</sequence>
<keyword evidence="4" id="KW-1185">Reference proteome</keyword>
<proteinExistence type="predicted"/>
<evidence type="ECO:0000313" key="3">
    <source>
        <dbReference type="EnsemblMetazoa" id="CLYHEMP022056.1"/>
    </source>
</evidence>
<protein>
    <recommendedName>
        <fullName evidence="2">Beta-lactamase-related domain-containing protein</fullName>
    </recommendedName>
</protein>
<dbReference type="GO" id="GO:0008233">
    <property type="term" value="F:peptidase activity"/>
    <property type="evidence" value="ECO:0007669"/>
    <property type="project" value="TreeGrafter"/>
</dbReference>
<evidence type="ECO:0000313" key="4">
    <source>
        <dbReference type="Proteomes" id="UP000594262"/>
    </source>
</evidence>
<feature type="domain" description="Beta-lactamase-related" evidence="2">
    <location>
        <begin position="105"/>
        <end position="451"/>
    </location>
</feature>
<dbReference type="EnsemblMetazoa" id="CLYHEMT022056.1">
    <property type="protein sequence ID" value="CLYHEMP022056.1"/>
    <property type="gene ID" value="CLYHEMG022056"/>
</dbReference>
<feature type="compositionally biased region" description="Polar residues" evidence="1">
    <location>
        <begin position="70"/>
        <end position="79"/>
    </location>
</feature>
<dbReference type="InterPro" id="IPR012338">
    <property type="entry name" value="Beta-lactam/transpept-like"/>
</dbReference>
<dbReference type="Gene3D" id="3.40.710.10">
    <property type="entry name" value="DD-peptidase/beta-lactamase superfamily"/>
    <property type="match status" value="1"/>
</dbReference>
<feature type="region of interest" description="Disordered" evidence="1">
    <location>
        <begin position="452"/>
        <end position="493"/>
    </location>
</feature>
<dbReference type="GO" id="GO:0006508">
    <property type="term" value="P:proteolysis"/>
    <property type="evidence" value="ECO:0007669"/>
    <property type="project" value="TreeGrafter"/>
</dbReference>
<dbReference type="PANTHER" id="PTHR46520">
    <property type="entry name" value="SERINE BETA-LACTAMASE-LIKE PROTEIN LACTB, MITOCHONDRIAL"/>
    <property type="match status" value="1"/>
</dbReference>
<dbReference type="AlphaFoldDB" id="A0A7M6DQF5"/>
<organism evidence="3 4">
    <name type="scientific">Clytia hemisphaerica</name>
    <dbReference type="NCBI Taxonomy" id="252671"/>
    <lineage>
        <taxon>Eukaryota</taxon>
        <taxon>Metazoa</taxon>
        <taxon>Cnidaria</taxon>
        <taxon>Hydrozoa</taxon>
        <taxon>Hydroidolina</taxon>
        <taxon>Leptothecata</taxon>
        <taxon>Obeliida</taxon>
        <taxon>Clytiidae</taxon>
        <taxon>Clytia</taxon>
    </lineage>
</organism>
<dbReference type="OrthoDB" id="5946976at2759"/>
<reference evidence="3" key="1">
    <citation type="submission" date="2021-01" db="UniProtKB">
        <authorList>
            <consortium name="EnsemblMetazoa"/>
        </authorList>
    </citation>
    <scope>IDENTIFICATION</scope>
</reference>
<name>A0A7M6DQF5_9CNID</name>
<dbReference type="SUPFAM" id="SSF56601">
    <property type="entry name" value="beta-lactamase/transpeptidase-like"/>
    <property type="match status" value="1"/>
</dbReference>
<evidence type="ECO:0000256" key="1">
    <source>
        <dbReference type="SAM" id="MobiDB-lite"/>
    </source>
</evidence>
<dbReference type="PANTHER" id="PTHR46520:SF1">
    <property type="entry name" value="SERINE BETA-LACTAMASE-LIKE PROTEIN LACTB, MITOCHONDRIAL"/>
    <property type="match status" value="1"/>
</dbReference>
<dbReference type="GO" id="GO:0019216">
    <property type="term" value="P:regulation of lipid metabolic process"/>
    <property type="evidence" value="ECO:0007669"/>
    <property type="project" value="TreeGrafter"/>
</dbReference>
<accession>A0A7M6DQF5</accession>
<dbReference type="Proteomes" id="UP000594262">
    <property type="component" value="Unplaced"/>
</dbReference>